<feature type="region of interest" description="Disordered" evidence="2">
    <location>
        <begin position="347"/>
        <end position="369"/>
    </location>
</feature>
<reference evidence="4 5" key="1">
    <citation type="submission" date="2015-12" db="EMBL/GenBank/DDBJ databases">
        <title>The genome of Folsomia candida.</title>
        <authorList>
            <person name="Faddeeva A."/>
            <person name="Derks M.F."/>
            <person name="Anvar Y."/>
            <person name="Smit S."/>
            <person name="Van Straalen N."/>
            <person name="Roelofs D."/>
        </authorList>
    </citation>
    <scope>NUCLEOTIDE SEQUENCE [LARGE SCALE GENOMIC DNA]</scope>
    <source>
        <strain evidence="4 5">VU population</strain>
        <tissue evidence="4">Whole body</tissue>
    </source>
</reference>
<feature type="compositionally biased region" description="Low complexity" evidence="2">
    <location>
        <begin position="348"/>
        <end position="361"/>
    </location>
</feature>
<sequence>MTDNKNPKFPYIVLPNLSSAGDGDNITDDSSIGVNKGSKTTTTVKLPRVVSSPALDTSNAKIRSTSPPTLLTPSKKQPQSTGLSRHIALSKQFAGTVSESPQLSNEFQAIRKEVLMRAQYEMRKPPASFYPSAVPEDEIPNTIRQPEGTKSVIDLRTGDSSTKLDLEALSQLFPHRSRQLKSSRINLQANQSTLSVSQSSLEPKTPTRKSTTPIALAAAKSVMEKVTNLSSPNSSSNVQLDQLKSRLDGLTVHIKNRDCEVSKLKEQVVELQLQILKEKKDVDGSNELMERLSIDMESLSDKLESLENKLVNQETNILNKLLLIEEMGTSDSESEYGKVECKPNNWVSSSSTSNTTIPSKSASNISTHQTPVQPFSTGINSLKECVNWVPIAPDFDKLLNVIALLNFRMDRNQSMQLSRHADTIPLVIYKNGLILGNSGFRSYATLSVIKLINEMFSGYFPSELHSQYPDGIVFVVSDKRSIIHELCPGFSGPGMKLSDSKSAPLLLPGTERLSAPLRQFLKNDLPKTNSELSIASCASSDASLSSTSACITLPDLNKLTKNQNGHKMICLKLKNVTSGNSYKFRLSTSSTIDAVLEHVEKHVNSENGSGDSTKQIKKPTKFDIVLPLPYGILTSGNSTLKEYGLVTNTLLYIQPTNELCDSGTTTSTSSPQPQA</sequence>
<dbReference type="AlphaFoldDB" id="A0A226E4A9"/>
<dbReference type="Gene3D" id="3.30.420.210">
    <property type="entry name" value="SEP domain"/>
    <property type="match status" value="1"/>
</dbReference>
<evidence type="ECO:0000313" key="5">
    <source>
        <dbReference type="Proteomes" id="UP000198287"/>
    </source>
</evidence>
<dbReference type="InterPro" id="IPR036241">
    <property type="entry name" value="NSFL1C_SEP_dom_sf"/>
</dbReference>
<evidence type="ECO:0000256" key="2">
    <source>
        <dbReference type="SAM" id="MobiDB-lite"/>
    </source>
</evidence>
<dbReference type="PANTHER" id="PTHR23333">
    <property type="entry name" value="UBX DOMAIN CONTAINING PROTEIN"/>
    <property type="match status" value="1"/>
</dbReference>
<comment type="caution">
    <text evidence="4">The sequence shown here is derived from an EMBL/GenBank/DDBJ whole genome shotgun (WGS) entry which is preliminary data.</text>
</comment>
<accession>A0A226E4A9</accession>
<organism evidence="4 5">
    <name type="scientific">Folsomia candida</name>
    <name type="common">Springtail</name>
    <dbReference type="NCBI Taxonomy" id="158441"/>
    <lineage>
        <taxon>Eukaryota</taxon>
        <taxon>Metazoa</taxon>
        <taxon>Ecdysozoa</taxon>
        <taxon>Arthropoda</taxon>
        <taxon>Hexapoda</taxon>
        <taxon>Collembola</taxon>
        <taxon>Entomobryomorpha</taxon>
        <taxon>Isotomoidea</taxon>
        <taxon>Isotomidae</taxon>
        <taxon>Proisotominae</taxon>
        <taxon>Folsomia</taxon>
    </lineage>
</organism>
<evidence type="ECO:0000259" key="3">
    <source>
        <dbReference type="PROSITE" id="PS51399"/>
    </source>
</evidence>
<proteinExistence type="predicted"/>
<evidence type="ECO:0000313" key="4">
    <source>
        <dbReference type="EMBL" id="OXA52269.1"/>
    </source>
</evidence>
<dbReference type="PANTHER" id="PTHR23333:SF4">
    <property type="entry name" value="UBX DOMAIN-CONTAINING PROTEIN 11"/>
    <property type="match status" value="1"/>
</dbReference>
<dbReference type="STRING" id="158441.A0A226E4A9"/>
<feature type="domain" description="SEP" evidence="3">
    <location>
        <begin position="421"/>
        <end position="488"/>
    </location>
</feature>
<dbReference type="GO" id="GO:0043161">
    <property type="term" value="P:proteasome-mediated ubiquitin-dependent protein catabolic process"/>
    <property type="evidence" value="ECO:0007669"/>
    <property type="project" value="TreeGrafter"/>
</dbReference>
<keyword evidence="5" id="KW-1185">Reference proteome</keyword>
<name>A0A226E4A9_FOLCA</name>
<feature type="coiled-coil region" evidence="1">
    <location>
        <begin position="254"/>
        <end position="316"/>
    </location>
</feature>
<keyword evidence="1" id="KW-0175">Coiled coil</keyword>
<feature type="region of interest" description="Disordered" evidence="2">
    <location>
        <begin position="191"/>
        <end position="211"/>
    </location>
</feature>
<dbReference type="SUPFAM" id="SSF102848">
    <property type="entry name" value="NSFL1 (p97 ATPase) cofactor p47, SEP domain"/>
    <property type="match status" value="1"/>
</dbReference>
<feature type="region of interest" description="Disordered" evidence="2">
    <location>
        <begin position="55"/>
        <end position="83"/>
    </location>
</feature>
<dbReference type="InterPro" id="IPR012989">
    <property type="entry name" value="SEP_domain"/>
</dbReference>
<gene>
    <name evidence="4" type="ORF">Fcan01_13851</name>
</gene>
<dbReference type="Proteomes" id="UP000198287">
    <property type="component" value="Unassembled WGS sequence"/>
</dbReference>
<protein>
    <submittedName>
        <fullName evidence="4">UBX domain-containing protein 11</fullName>
    </submittedName>
</protein>
<evidence type="ECO:0000256" key="1">
    <source>
        <dbReference type="SAM" id="Coils"/>
    </source>
</evidence>
<dbReference type="EMBL" id="LNIX01000007">
    <property type="protein sequence ID" value="OXA52269.1"/>
    <property type="molecule type" value="Genomic_DNA"/>
</dbReference>
<dbReference type="OMA" id="MDRNQSM"/>
<dbReference type="GO" id="GO:0043130">
    <property type="term" value="F:ubiquitin binding"/>
    <property type="evidence" value="ECO:0007669"/>
    <property type="project" value="TreeGrafter"/>
</dbReference>
<dbReference type="PROSITE" id="PS51399">
    <property type="entry name" value="SEP"/>
    <property type="match status" value="1"/>
</dbReference>